<reference evidence="2 3" key="1">
    <citation type="submission" date="2017-03" db="EMBL/GenBank/DDBJ databases">
        <title>Genomes of endolithic fungi from Antarctica.</title>
        <authorList>
            <person name="Coleine C."/>
            <person name="Masonjones S."/>
            <person name="Stajich J.E."/>
        </authorList>
    </citation>
    <scope>NUCLEOTIDE SEQUENCE [LARGE SCALE GENOMIC DNA]</scope>
    <source>
        <strain evidence="2 3">CCFEE 5184</strain>
    </source>
</reference>
<evidence type="ECO:0000313" key="2">
    <source>
        <dbReference type="EMBL" id="TKA61665.1"/>
    </source>
</evidence>
<dbReference type="OrthoDB" id="3883649at2759"/>
<dbReference type="Proteomes" id="UP000309340">
    <property type="component" value="Unassembled WGS sequence"/>
</dbReference>
<evidence type="ECO:0000313" key="3">
    <source>
        <dbReference type="Proteomes" id="UP000309340"/>
    </source>
</evidence>
<evidence type="ECO:0000256" key="1">
    <source>
        <dbReference type="SAM" id="MobiDB-lite"/>
    </source>
</evidence>
<name>A0A4U0WJA2_9PEZI</name>
<feature type="region of interest" description="Disordered" evidence="1">
    <location>
        <begin position="61"/>
        <end position="100"/>
    </location>
</feature>
<protein>
    <submittedName>
        <fullName evidence="2">Uncharacterized protein</fullName>
    </submittedName>
</protein>
<keyword evidence="3" id="KW-1185">Reference proteome</keyword>
<gene>
    <name evidence="2" type="ORF">B0A55_11264</name>
</gene>
<accession>A0A4U0WJA2</accession>
<comment type="caution">
    <text evidence="2">The sequence shown here is derived from an EMBL/GenBank/DDBJ whole genome shotgun (WGS) entry which is preliminary data.</text>
</comment>
<dbReference type="EMBL" id="NAJQ01001186">
    <property type="protein sequence ID" value="TKA61665.1"/>
    <property type="molecule type" value="Genomic_DNA"/>
</dbReference>
<dbReference type="AlphaFoldDB" id="A0A4U0WJA2"/>
<organism evidence="2 3">
    <name type="scientific">Friedmanniomyces simplex</name>
    <dbReference type="NCBI Taxonomy" id="329884"/>
    <lineage>
        <taxon>Eukaryota</taxon>
        <taxon>Fungi</taxon>
        <taxon>Dikarya</taxon>
        <taxon>Ascomycota</taxon>
        <taxon>Pezizomycotina</taxon>
        <taxon>Dothideomycetes</taxon>
        <taxon>Dothideomycetidae</taxon>
        <taxon>Mycosphaerellales</taxon>
        <taxon>Teratosphaeriaceae</taxon>
        <taxon>Friedmanniomyces</taxon>
    </lineage>
</organism>
<feature type="compositionally biased region" description="Basic and acidic residues" evidence="1">
    <location>
        <begin position="79"/>
        <end position="88"/>
    </location>
</feature>
<proteinExistence type="predicted"/>
<sequence>MSPTQPEDGVQELSADAHARRINEWMAGFEVSITTAVNSMRVARREAPHPMPPPVRVTVEVGQHPSAERSLRAAVTGDKNGEPTEPKRRSTLKANEHGQYPASAVPVRAPVAGGVVSNPVGPKRRGAPLDAPRQCPAASKSARAAVAGGMVSDPIDLTENDAPEPKRRRTRQYPPTLLPQYQAAVSTVAAPADSPAAAFSSAPTWPYGDLTASMGAHARYGSTGIPTSMPQGVPGMTATAAAPVMPLRTPLSDAPAWSYKYPAALRHRGNAAGGCSFPWSRQGAPATQLAGTYFGEQVGSSFRYQQPQRQGATFPRLSHSPARSYMDLSGFTGAYRQSQVTEMTPFSRSSFGAAQ</sequence>
<feature type="region of interest" description="Disordered" evidence="1">
    <location>
        <begin position="153"/>
        <end position="172"/>
    </location>
</feature>